<dbReference type="PANTHER" id="PTHR33280:SF1">
    <property type="entry name" value="LARGE RIBOSOMAL SUBUNIT PROTEIN BL31C"/>
    <property type="match status" value="1"/>
</dbReference>
<evidence type="ECO:0000256" key="6">
    <source>
        <dbReference type="ARBA" id="ARBA00035687"/>
    </source>
</evidence>
<keyword evidence="2 7" id="KW-0699">rRNA-binding</keyword>
<dbReference type="HAMAP" id="MF_00501">
    <property type="entry name" value="Ribosomal_bL31_1"/>
    <property type="match status" value="1"/>
</dbReference>
<protein>
    <recommendedName>
        <fullName evidence="6 7">Large ribosomal subunit protein bL31</fullName>
    </recommendedName>
</protein>
<dbReference type="Proteomes" id="UP000176581">
    <property type="component" value="Unassembled WGS sequence"/>
</dbReference>
<evidence type="ECO:0000256" key="5">
    <source>
        <dbReference type="ARBA" id="ARBA00023274"/>
    </source>
</evidence>
<dbReference type="NCBIfam" id="NF000612">
    <property type="entry name" value="PRK00019.1"/>
    <property type="match status" value="1"/>
</dbReference>
<reference evidence="8 9" key="1">
    <citation type="journal article" date="2016" name="Nat. Commun.">
        <title>Thousands of microbial genomes shed light on interconnected biogeochemical processes in an aquifer system.</title>
        <authorList>
            <person name="Anantharaman K."/>
            <person name="Brown C.T."/>
            <person name="Hug L.A."/>
            <person name="Sharon I."/>
            <person name="Castelle C.J."/>
            <person name="Probst A.J."/>
            <person name="Thomas B.C."/>
            <person name="Singh A."/>
            <person name="Wilkins M.J."/>
            <person name="Karaoz U."/>
            <person name="Brodie E.L."/>
            <person name="Williams K.H."/>
            <person name="Hubbard S.S."/>
            <person name="Banfield J.F."/>
        </authorList>
    </citation>
    <scope>NUCLEOTIDE SEQUENCE [LARGE SCALE GENOMIC DNA]</scope>
</reference>
<gene>
    <name evidence="7" type="primary">rpmE</name>
    <name evidence="8" type="ORF">A3J47_04125</name>
</gene>
<proteinExistence type="inferred from homology"/>
<evidence type="ECO:0000256" key="3">
    <source>
        <dbReference type="ARBA" id="ARBA00022884"/>
    </source>
</evidence>
<sequence length="75" mass="8553">MKTDIHPKYYENAKASCACGNKWTTSSTISEIHTGICAKCHPFYTGQEKILDTMGRVERFKKRLERSATKAKRAK</sequence>
<dbReference type="InterPro" id="IPR034704">
    <property type="entry name" value="Ribosomal_bL28/bL31-like_sf"/>
</dbReference>
<name>A0A1F8FQC1_9BACT</name>
<organism evidence="8 9">
    <name type="scientific">Candidatus Yanofskybacteria bacterium RIFCSPHIGHO2_02_FULL_43_22</name>
    <dbReference type="NCBI Taxonomy" id="1802681"/>
    <lineage>
        <taxon>Bacteria</taxon>
        <taxon>Candidatus Yanofskyibacteriota</taxon>
    </lineage>
</organism>
<dbReference type="AlphaFoldDB" id="A0A1F8FQC1"/>
<evidence type="ECO:0000256" key="7">
    <source>
        <dbReference type="HAMAP-Rule" id="MF_00501"/>
    </source>
</evidence>
<dbReference type="Pfam" id="PF01197">
    <property type="entry name" value="Ribosomal_L31"/>
    <property type="match status" value="1"/>
</dbReference>
<keyword evidence="3 7" id="KW-0694">RNA-binding</keyword>
<feature type="binding site" evidence="7">
    <location>
        <position position="40"/>
    </location>
    <ligand>
        <name>Zn(2+)</name>
        <dbReference type="ChEBI" id="CHEBI:29105"/>
    </ligand>
</feature>
<feature type="binding site" evidence="7">
    <location>
        <position position="37"/>
    </location>
    <ligand>
        <name>Zn(2+)</name>
        <dbReference type="ChEBI" id="CHEBI:29105"/>
    </ligand>
</feature>
<evidence type="ECO:0000256" key="2">
    <source>
        <dbReference type="ARBA" id="ARBA00022730"/>
    </source>
</evidence>
<accession>A0A1F8FQC1</accession>
<comment type="caution">
    <text evidence="8">The sequence shown here is derived from an EMBL/GenBank/DDBJ whole genome shotgun (WGS) entry which is preliminary data.</text>
</comment>
<dbReference type="InterPro" id="IPR002150">
    <property type="entry name" value="Ribosomal_bL31"/>
</dbReference>
<dbReference type="Gene3D" id="4.10.830.30">
    <property type="entry name" value="Ribosomal protein L31"/>
    <property type="match status" value="1"/>
</dbReference>
<dbReference type="InterPro" id="IPR027491">
    <property type="entry name" value="Ribosomal_bL31_A"/>
</dbReference>
<dbReference type="SUPFAM" id="SSF143800">
    <property type="entry name" value="L28p-like"/>
    <property type="match status" value="1"/>
</dbReference>
<keyword evidence="7" id="KW-0862">Zinc</keyword>
<dbReference type="InterPro" id="IPR042105">
    <property type="entry name" value="Ribosomal_bL31_sf"/>
</dbReference>
<evidence type="ECO:0000256" key="1">
    <source>
        <dbReference type="ARBA" id="ARBA00009296"/>
    </source>
</evidence>
<dbReference type="NCBIfam" id="TIGR00105">
    <property type="entry name" value="L31"/>
    <property type="match status" value="1"/>
</dbReference>
<keyword evidence="4 7" id="KW-0689">Ribosomal protein</keyword>
<comment type="similarity">
    <text evidence="1 7">Belongs to the bacterial ribosomal protein bL31 family. Type A subfamily.</text>
</comment>
<feature type="binding site" evidence="7">
    <location>
        <position position="19"/>
    </location>
    <ligand>
        <name>Zn(2+)</name>
        <dbReference type="ChEBI" id="CHEBI:29105"/>
    </ligand>
</feature>
<dbReference type="GO" id="GO:0046872">
    <property type="term" value="F:metal ion binding"/>
    <property type="evidence" value="ECO:0007669"/>
    <property type="project" value="UniProtKB-KW"/>
</dbReference>
<keyword evidence="7" id="KW-0479">Metal-binding</keyword>
<keyword evidence="5 7" id="KW-0687">Ribonucleoprotein</keyword>
<comment type="function">
    <text evidence="7">Binds the 23S rRNA.</text>
</comment>
<evidence type="ECO:0000256" key="4">
    <source>
        <dbReference type="ARBA" id="ARBA00022980"/>
    </source>
</evidence>
<dbReference type="EMBL" id="MGJV01000011">
    <property type="protein sequence ID" value="OGN15317.1"/>
    <property type="molecule type" value="Genomic_DNA"/>
</dbReference>
<dbReference type="GO" id="GO:0005840">
    <property type="term" value="C:ribosome"/>
    <property type="evidence" value="ECO:0007669"/>
    <property type="project" value="UniProtKB-KW"/>
</dbReference>
<evidence type="ECO:0000313" key="9">
    <source>
        <dbReference type="Proteomes" id="UP000176581"/>
    </source>
</evidence>
<dbReference type="GO" id="GO:0003735">
    <property type="term" value="F:structural constituent of ribosome"/>
    <property type="evidence" value="ECO:0007669"/>
    <property type="project" value="InterPro"/>
</dbReference>
<dbReference type="GO" id="GO:0006412">
    <property type="term" value="P:translation"/>
    <property type="evidence" value="ECO:0007669"/>
    <property type="project" value="UniProtKB-UniRule"/>
</dbReference>
<dbReference type="GO" id="GO:0019843">
    <property type="term" value="F:rRNA binding"/>
    <property type="evidence" value="ECO:0007669"/>
    <property type="project" value="UniProtKB-KW"/>
</dbReference>
<comment type="cofactor">
    <cofactor evidence="7">
        <name>Zn(2+)</name>
        <dbReference type="ChEBI" id="CHEBI:29105"/>
    </cofactor>
    <text evidence="7">Binds 1 zinc ion per subunit.</text>
</comment>
<dbReference type="PRINTS" id="PR01249">
    <property type="entry name" value="RIBOSOMALL31"/>
</dbReference>
<feature type="binding site" evidence="7">
    <location>
        <position position="17"/>
    </location>
    <ligand>
        <name>Zn(2+)</name>
        <dbReference type="ChEBI" id="CHEBI:29105"/>
    </ligand>
</feature>
<evidence type="ECO:0000313" key="8">
    <source>
        <dbReference type="EMBL" id="OGN15317.1"/>
    </source>
</evidence>
<dbReference type="PANTHER" id="PTHR33280">
    <property type="entry name" value="50S RIBOSOMAL PROTEIN L31, CHLOROPLASTIC"/>
    <property type="match status" value="1"/>
</dbReference>
<dbReference type="GO" id="GO:1990904">
    <property type="term" value="C:ribonucleoprotein complex"/>
    <property type="evidence" value="ECO:0007669"/>
    <property type="project" value="UniProtKB-KW"/>
</dbReference>
<comment type="subunit">
    <text evidence="7">Part of the 50S ribosomal subunit.</text>
</comment>